<protein>
    <submittedName>
        <fullName evidence="2">Uncharacterized protein</fullName>
    </submittedName>
</protein>
<evidence type="ECO:0000256" key="1">
    <source>
        <dbReference type="SAM" id="MobiDB-lite"/>
    </source>
</evidence>
<evidence type="ECO:0000313" key="2">
    <source>
        <dbReference type="EMBL" id="TNN51524.1"/>
    </source>
</evidence>
<keyword evidence="3" id="KW-1185">Reference proteome</keyword>
<dbReference type="AlphaFoldDB" id="A0A4Z2GFM5"/>
<organism evidence="2 3">
    <name type="scientific">Liparis tanakae</name>
    <name type="common">Tanaka's snailfish</name>
    <dbReference type="NCBI Taxonomy" id="230148"/>
    <lineage>
        <taxon>Eukaryota</taxon>
        <taxon>Metazoa</taxon>
        <taxon>Chordata</taxon>
        <taxon>Craniata</taxon>
        <taxon>Vertebrata</taxon>
        <taxon>Euteleostomi</taxon>
        <taxon>Actinopterygii</taxon>
        <taxon>Neopterygii</taxon>
        <taxon>Teleostei</taxon>
        <taxon>Neoteleostei</taxon>
        <taxon>Acanthomorphata</taxon>
        <taxon>Eupercaria</taxon>
        <taxon>Perciformes</taxon>
        <taxon>Cottioidei</taxon>
        <taxon>Cottales</taxon>
        <taxon>Liparidae</taxon>
        <taxon>Liparis</taxon>
    </lineage>
</organism>
<feature type="compositionally biased region" description="Basic and acidic residues" evidence="1">
    <location>
        <begin position="76"/>
        <end position="94"/>
    </location>
</feature>
<dbReference type="Proteomes" id="UP000314294">
    <property type="component" value="Unassembled WGS sequence"/>
</dbReference>
<accession>A0A4Z2GFM5</accession>
<dbReference type="EMBL" id="SRLO01000579">
    <property type="protein sequence ID" value="TNN51524.1"/>
    <property type="molecule type" value="Genomic_DNA"/>
</dbReference>
<feature type="region of interest" description="Disordered" evidence="1">
    <location>
        <begin position="70"/>
        <end position="94"/>
    </location>
</feature>
<feature type="compositionally biased region" description="Basic and acidic residues" evidence="1">
    <location>
        <begin position="1"/>
        <end position="10"/>
    </location>
</feature>
<name>A0A4Z2GFM5_9TELE</name>
<evidence type="ECO:0000313" key="3">
    <source>
        <dbReference type="Proteomes" id="UP000314294"/>
    </source>
</evidence>
<sequence>MEEDGRRDPALLEAPGSLDGGGSPHVGGDGGQPVPALGVHRLTRHQLGTPQGLVYVQAAEVVVDGNRLREKRGRGRRDEVKMKGEGMKSTKAEI</sequence>
<gene>
    <name evidence="2" type="ORF">EYF80_038265</name>
</gene>
<proteinExistence type="predicted"/>
<feature type="region of interest" description="Disordered" evidence="1">
    <location>
        <begin position="1"/>
        <end position="36"/>
    </location>
</feature>
<comment type="caution">
    <text evidence="2">The sequence shown here is derived from an EMBL/GenBank/DDBJ whole genome shotgun (WGS) entry which is preliminary data.</text>
</comment>
<feature type="compositionally biased region" description="Gly residues" evidence="1">
    <location>
        <begin position="18"/>
        <end position="31"/>
    </location>
</feature>
<reference evidence="2 3" key="1">
    <citation type="submission" date="2019-03" db="EMBL/GenBank/DDBJ databases">
        <title>First draft genome of Liparis tanakae, snailfish: a comprehensive survey of snailfish specific genes.</title>
        <authorList>
            <person name="Kim W."/>
            <person name="Song I."/>
            <person name="Jeong J.-H."/>
            <person name="Kim D."/>
            <person name="Kim S."/>
            <person name="Ryu S."/>
            <person name="Song J.Y."/>
            <person name="Lee S.K."/>
        </authorList>
    </citation>
    <scope>NUCLEOTIDE SEQUENCE [LARGE SCALE GENOMIC DNA]</scope>
    <source>
        <tissue evidence="2">Muscle</tissue>
    </source>
</reference>